<reference evidence="1 2" key="1">
    <citation type="submission" date="2018-05" db="EMBL/GenBank/DDBJ databases">
        <title>Integrated omic analyses show evidence that a Ca. Accumulibacter phosphatis strain performs denitrification under micro-aerobic conditions.</title>
        <authorList>
            <person name="Camejo P.Y."/>
            <person name="Katherine M.D."/>
            <person name="Daniel N.R."/>
        </authorList>
    </citation>
    <scope>NUCLEOTIDE SEQUENCE [LARGE SCALE GENOMIC DNA]</scope>
    <source>
        <strain evidence="1">UW-LDO-IC</strain>
    </source>
</reference>
<proteinExistence type="predicted"/>
<gene>
    <name evidence="1" type="ORF">DVS81_05745</name>
</gene>
<comment type="caution">
    <text evidence="1">The sequence shown here is derived from an EMBL/GenBank/DDBJ whole genome shotgun (WGS) entry which is preliminary data.</text>
</comment>
<evidence type="ECO:0000313" key="2">
    <source>
        <dbReference type="Proteomes" id="UP000253831"/>
    </source>
</evidence>
<evidence type="ECO:0000313" key="1">
    <source>
        <dbReference type="EMBL" id="RDE51431.1"/>
    </source>
</evidence>
<dbReference type="EMBL" id="QPGA01000007">
    <property type="protein sequence ID" value="RDE51431.1"/>
    <property type="molecule type" value="Genomic_DNA"/>
</dbReference>
<sequence>MRFNRPHDLLIHNQTLLVTDSQQGGARVLSLALEPGYPLIRETHIAAAYCRSFKLIGSTLYVCDSGGGRVFLLDARTLETLASYGSREPGATIGSLDRKQQKQHPTRMVPNEIIRFRERFFLTNYFYRGTRNRLISFSSLDEWERGHYVDHSHLVKGVPYFMDIPDDRLFLGEIDDCSRCVQIAEEAGELRLMHIIE</sequence>
<protein>
    <submittedName>
        <fullName evidence="1">Uncharacterized protein</fullName>
    </submittedName>
</protein>
<dbReference type="AlphaFoldDB" id="A0A369XMP9"/>
<organism evidence="1 2">
    <name type="scientific">Candidatus Accumulibacter meliphilus</name>
    <dbReference type="NCBI Taxonomy" id="2211374"/>
    <lineage>
        <taxon>Bacteria</taxon>
        <taxon>Pseudomonadati</taxon>
        <taxon>Pseudomonadota</taxon>
        <taxon>Betaproteobacteria</taxon>
        <taxon>Candidatus Accumulibacter</taxon>
    </lineage>
</organism>
<name>A0A369XMP9_9PROT</name>
<accession>A0A369XMP9</accession>
<dbReference type="Proteomes" id="UP000253831">
    <property type="component" value="Unassembled WGS sequence"/>
</dbReference>
<dbReference type="SUPFAM" id="SSF63829">
    <property type="entry name" value="Calcium-dependent phosphotriesterase"/>
    <property type="match status" value="1"/>
</dbReference>